<evidence type="ECO:0000313" key="2">
    <source>
        <dbReference type="Proteomes" id="UP000005867"/>
    </source>
</evidence>
<organism evidence="1 2">
    <name type="scientific">Pyrobaculum ferrireducens</name>
    <dbReference type="NCBI Taxonomy" id="1104324"/>
    <lineage>
        <taxon>Archaea</taxon>
        <taxon>Thermoproteota</taxon>
        <taxon>Thermoprotei</taxon>
        <taxon>Thermoproteales</taxon>
        <taxon>Thermoproteaceae</taxon>
        <taxon>Pyrobaculum</taxon>
    </lineage>
</organism>
<reference evidence="1 2" key="1">
    <citation type="journal article" date="2012" name="J. Bacteriol.">
        <title>Complete genome sequence of strain 1860, a crenarchaeon of the genus pyrobaculum able to grow with various electron acceptors.</title>
        <authorList>
            <person name="Mardanov A.V."/>
            <person name="Gumerov V.M."/>
            <person name="Slobodkina G.B."/>
            <person name="Beletsky A.V."/>
            <person name="Bonch-Osmolovskaya E.A."/>
            <person name="Ravin N.V."/>
            <person name="Skryabin K.G."/>
        </authorList>
    </citation>
    <scope>NUCLEOTIDE SEQUENCE [LARGE SCALE GENOMIC DNA]</scope>
    <source>
        <strain evidence="1 2">1860</strain>
    </source>
</reference>
<sequence length="530" mass="57769">MDYEYAKHIKPGTAAGVASKVWVMRLVVLAALAAVAFVVLGSQTPSPGVTLRFELYEAGVKKSDLFTRPDVAAAVFVRAVTPDGEAIVFSGPTRGSVHIPAGALADVAKNWTELLRARGHDPEDFFTALIVSLAVVNKTSGKPLFYTTYFLDYPPAKVARGDRELIYTLHVAKGRGEWRAHVAKVDREEKRGLFASYGSAPPSMKPPSVEPPKDTWCEVVNPEPPAFICWYRKAWVGVGNLTAVFPSTYFADYNGRLYMKVPVVIAVNNFTYSGSVGLSIIGGILTTSQLAVGVSLSVPGNSRSSISLASWSWGGKQYYLADGLFLGPTSSGWIWILGRPVFVSYDVYYEGPIGREYIREEDYFYIADIYISGSTIVSGKDFGLPQEIIDFFYGGVDKQRLSISNTALSDGALQPGETMWFHEIFTCGTGFEVDIPVGAVVLAVLTRTPIPITLPKGVFPGIDISLSIQGAMIEVAGSITNYGDYPGVPTDYNAPEYIYAAVSKYQYTATDLWGNTCRYQVPPVIYIEAR</sequence>
<name>G7VFB6_9CREN</name>
<gene>
    <name evidence="1" type="ORF">P186_1501</name>
</gene>
<dbReference type="AlphaFoldDB" id="G7VFB6"/>
<dbReference type="eggNOG" id="arCOG03754">
    <property type="taxonomic scope" value="Archaea"/>
</dbReference>
<evidence type="ECO:0000313" key="1">
    <source>
        <dbReference type="EMBL" id="AET32922.1"/>
    </source>
</evidence>
<dbReference type="EMBL" id="CP003098">
    <property type="protein sequence ID" value="AET32922.1"/>
    <property type="molecule type" value="Genomic_DNA"/>
</dbReference>
<protein>
    <submittedName>
        <fullName evidence="1">Uncharacterized protein</fullName>
    </submittedName>
</protein>
<proteinExistence type="predicted"/>
<dbReference type="HOGENOM" id="CLU_526424_0_0_2"/>
<accession>G7VFB6</accession>
<dbReference type="Proteomes" id="UP000005867">
    <property type="component" value="Chromosome"/>
</dbReference>
<dbReference type="KEGG" id="pyr:P186_1501"/>
<dbReference type="BioCyc" id="PSP1104324:GJSN-1474-MONOMER"/>
<keyword evidence="2" id="KW-1185">Reference proteome</keyword>